<dbReference type="GO" id="GO:0009166">
    <property type="term" value="P:nucleotide catabolic process"/>
    <property type="evidence" value="ECO:0007669"/>
    <property type="project" value="InterPro"/>
</dbReference>
<evidence type="ECO:0000259" key="10">
    <source>
        <dbReference type="Pfam" id="PF02872"/>
    </source>
</evidence>
<evidence type="ECO:0000313" key="11">
    <source>
        <dbReference type="EMBL" id="RZF35279.1"/>
    </source>
</evidence>
<dbReference type="SUPFAM" id="SSF56300">
    <property type="entry name" value="Metallo-dependent phosphatases"/>
    <property type="match status" value="1"/>
</dbReference>
<keyword evidence="7 8" id="KW-0378">Hydrolase</keyword>
<evidence type="ECO:0000256" key="1">
    <source>
        <dbReference type="ARBA" id="ARBA00000815"/>
    </source>
</evidence>
<evidence type="ECO:0000256" key="6">
    <source>
        <dbReference type="ARBA" id="ARBA00022741"/>
    </source>
</evidence>
<dbReference type="Gene3D" id="3.90.780.10">
    <property type="entry name" value="5'-Nucleotidase, C-terminal domain"/>
    <property type="match status" value="1"/>
</dbReference>
<feature type="signal peptide" evidence="8">
    <location>
        <begin position="1"/>
        <end position="28"/>
    </location>
</feature>
<dbReference type="AlphaFoldDB" id="A0A482WNW7"/>
<organism evidence="11 12">
    <name type="scientific">Laodelphax striatellus</name>
    <name type="common">Small brown planthopper</name>
    <name type="synonym">Delphax striatella</name>
    <dbReference type="NCBI Taxonomy" id="195883"/>
    <lineage>
        <taxon>Eukaryota</taxon>
        <taxon>Metazoa</taxon>
        <taxon>Ecdysozoa</taxon>
        <taxon>Arthropoda</taxon>
        <taxon>Hexapoda</taxon>
        <taxon>Insecta</taxon>
        <taxon>Pterygota</taxon>
        <taxon>Neoptera</taxon>
        <taxon>Paraneoptera</taxon>
        <taxon>Hemiptera</taxon>
        <taxon>Auchenorrhyncha</taxon>
        <taxon>Fulgoroidea</taxon>
        <taxon>Delphacidae</taxon>
        <taxon>Criomorphinae</taxon>
        <taxon>Laodelphax</taxon>
    </lineage>
</organism>
<dbReference type="CDD" id="cd07409">
    <property type="entry name" value="MPP_CD73_N"/>
    <property type="match status" value="1"/>
</dbReference>
<feature type="chain" id="PRO_5019614710" description="5'-nucleotidase" evidence="8">
    <location>
        <begin position="29"/>
        <end position="516"/>
    </location>
</feature>
<comment type="catalytic activity">
    <reaction evidence="1">
        <text>a ribonucleoside 5'-phosphate + H2O = a ribonucleoside + phosphate</text>
        <dbReference type="Rhea" id="RHEA:12484"/>
        <dbReference type="ChEBI" id="CHEBI:15377"/>
        <dbReference type="ChEBI" id="CHEBI:18254"/>
        <dbReference type="ChEBI" id="CHEBI:43474"/>
        <dbReference type="ChEBI" id="CHEBI:58043"/>
        <dbReference type="EC" id="3.1.3.5"/>
    </reaction>
</comment>
<dbReference type="Gene3D" id="3.60.21.10">
    <property type="match status" value="1"/>
</dbReference>
<name>A0A482WNW7_LAOST</name>
<accession>A0A482WNW7</accession>
<dbReference type="InterPro" id="IPR036907">
    <property type="entry name" value="5'-Nucleotdase_C_sf"/>
</dbReference>
<keyword evidence="5 8" id="KW-0732">Signal</keyword>
<dbReference type="GO" id="GO:0046872">
    <property type="term" value="F:metal ion binding"/>
    <property type="evidence" value="ECO:0007669"/>
    <property type="project" value="UniProtKB-KW"/>
</dbReference>
<dbReference type="InterPro" id="IPR004843">
    <property type="entry name" value="Calcineurin-like_PHP"/>
</dbReference>
<reference evidence="11 12" key="1">
    <citation type="journal article" date="2017" name="Gigascience">
        <title>Genome sequence of the small brown planthopper, Laodelphax striatellus.</title>
        <authorList>
            <person name="Zhu J."/>
            <person name="Jiang F."/>
            <person name="Wang X."/>
            <person name="Yang P."/>
            <person name="Bao Y."/>
            <person name="Zhao W."/>
            <person name="Wang W."/>
            <person name="Lu H."/>
            <person name="Wang Q."/>
            <person name="Cui N."/>
            <person name="Li J."/>
            <person name="Chen X."/>
            <person name="Luo L."/>
            <person name="Yu J."/>
            <person name="Kang L."/>
            <person name="Cui F."/>
        </authorList>
    </citation>
    <scope>NUCLEOTIDE SEQUENCE [LARGE SCALE GENOMIC DNA]</scope>
    <source>
        <strain evidence="11">Lst14</strain>
    </source>
</reference>
<dbReference type="OrthoDB" id="2499658at2759"/>
<dbReference type="PANTHER" id="PTHR11575">
    <property type="entry name" value="5'-NUCLEOTIDASE-RELATED"/>
    <property type="match status" value="1"/>
</dbReference>
<dbReference type="PRINTS" id="PR01607">
    <property type="entry name" value="APYRASEFAMLY"/>
</dbReference>
<dbReference type="SMR" id="A0A482WNW7"/>
<comment type="similarity">
    <text evidence="2 8">Belongs to the 5'-nucleotidase family.</text>
</comment>
<dbReference type="EMBL" id="QKKF02028980">
    <property type="protein sequence ID" value="RZF35279.1"/>
    <property type="molecule type" value="Genomic_DNA"/>
</dbReference>
<dbReference type="PROSITE" id="PS00785">
    <property type="entry name" value="5_NUCLEOTIDASE_1"/>
    <property type="match status" value="1"/>
</dbReference>
<sequence>MSASRKSNVTAFWRTLLVASSSLALVSAGLTGEKDQINSNRNESTVFRLTVIHINDMHSRFEQVNSVSNKCATQDAEARNCYGGFARVRSASRTAKFEAQRAGRSVLFLNAGDTYQGTPYYNLFKWKVVAPFVEKMGFDAMALGNHEFDDGPDGLHPYLQNISAPTLACNLDLSDQPSMNVSNLKSSIMFNFTNFKVGVVGYLTPETAIVAKPERVKFLPEIPEIQRETDKLRQDGANIVIALGHSGIEKDKQIAEQVEGIDLVIGGHSHSLLHNGTQPSTEPIVGNYPTVVKQKTGKEVLVLQAYAFTKYLGIINLDYSSDGKLLSYEGNTKLLDSSVEEDVEILEELEPWRRVIDKKSHTKLGKTKVFLDAGFETRKGESLKVEFDINNPPGSRVVKLLARCSECLVPEYLPVEMEKEYGILTTTYLADGGDGFQMFKNNHSSILPDKDTDIVTEYLKRLSPIYPAREGRIIVKNFDTKDEYSSNEISGAGKQRLSNSVTAVILISTSLHILQS</sequence>
<dbReference type="GO" id="GO:0000166">
    <property type="term" value="F:nucleotide binding"/>
    <property type="evidence" value="ECO:0007669"/>
    <property type="project" value="UniProtKB-KW"/>
</dbReference>
<protein>
    <recommendedName>
        <fullName evidence="3">5'-nucleotidase</fullName>
        <ecNumber evidence="3">3.1.3.5</ecNumber>
    </recommendedName>
</protein>
<dbReference type="PANTHER" id="PTHR11575:SF24">
    <property type="entry name" value="5'-NUCLEOTIDASE"/>
    <property type="match status" value="1"/>
</dbReference>
<dbReference type="Pfam" id="PF02872">
    <property type="entry name" value="5_nucleotid_C"/>
    <property type="match status" value="1"/>
</dbReference>
<dbReference type="SUPFAM" id="SSF55816">
    <property type="entry name" value="5'-nucleotidase (syn. UDP-sugar hydrolase), C-terminal domain"/>
    <property type="match status" value="1"/>
</dbReference>
<dbReference type="InterPro" id="IPR029052">
    <property type="entry name" value="Metallo-depent_PP-like"/>
</dbReference>
<evidence type="ECO:0000313" key="12">
    <source>
        <dbReference type="Proteomes" id="UP000291343"/>
    </source>
</evidence>
<dbReference type="InterPro" id="IPR006146">
    <property type="entry name" value="5'-Nucleotdase_CS"/>
</dbReference>
<evidence type="ECO:0000259" key="9">
    <source>
        <dbReference type="Pfam" id="PF00149"/>
    </source>
</evidence>
<proteinExistence type="inferred from homology"/>
<dbReference type="InParanoid" id="A0A482WNW7"/>
<dbReference type="PROSITE" id="PS00786">
    <property type="entry name" value="5_NUCLEOTIDASE_2"/>
    <property type="match status" value="1"/>
</dbReference>
<dbReference type="InterPro" id="IPR008334">
    <property type="entry name" value="5'-Nucleotdase_C"/>
</dbReference>
<dbReference type="Proteomes" id="UP000291343">
    <property type="component" value="Unassembled WGS sequence"/>
</dbReference>
<evidence type="ECO:0000256" key="8">
    <source>
        <dbReference type="RuleBase" id="RU362119"/>
    </source>
</evidence>
<evidence type="ECO:0000256" key="7">
    <source>
        <dbReference type="ARBA" id="ARBA00022801"/>
    </source>
</evidence>
<evidence type="ECO:0000256" key="2">
    <source>
        <dbReference type="ARBA" id="ARBA00006654"/>
    </source>
</evidence>
<evidence type="ECO:0000256" key="3">
    <source>
        <dbReference type="ARBA" id="ARBA00012643"/>
    </source>
</evidence>
<evidence type="ECO:0000256" key="5">
    <source>
        <dbReference type="ARBA" id="ARBA00022729"/>
    </source>
</evidence>
<dbReference type="GO" id="GO:0008253">
    <property type="term" value="F:5'-nucleotidase activity"/>
    <property type="evidence" value="ECO:0007669"/>
    <property type="project" value="UniProtKB-EC"/>
</dbReference>
<evidence type="ECO:0000256" key="4">
    <source>
        <dbReference type="ARBA" id="ARBA00022723"/>
    </source>
</evidence>
<gene>
    <name evidence="11" type="ORF">LSTR_LSTR010308</name>
</gene>
<dbReference type="STRING" id="195883.A0A482WNW7"/>
<dbReference type="EC" id="3.1.3.5" evidence="3"/>
<dbReference type="InterPro" id="IPR006179">
    <property type="entry name" value="5_nucleotidase/apyrase"/>
</dbReference>
<feature type="domain" description="5'-Nucleotidase C-terminal" evidence="10">
    <location>
        <begin position="383"/>
        <end position="440"/>
    </location>
</feature>
<feature type="domain" description="Calcineurin-like phosphoesterase" evidence="9">
    <location>
        <begin position="50"/>
        <end position="271"/>
    </location>
</feature>
<comment type="caution">
    <text evidence="11">The sequence shown here is derived from an EMBL/GenBank/DDBJ whole genome shotgun (WGS) entry which is preliminary data.</text>
</comment>
<keyword evidence="12" id="KW-1185">Reference proteome</keyword>
<keyword evidence="6 8" id="KW-0547">Nucleotide-binding</keyword>
<keyword evidence="4" id="KW-0479">Metal-binding</keyword>
<dbReference type="FunFam" id="3.60.21.10:FF:000020">
    <property type="entry name" value="NT5E isoform 4"/>
    <property type="match status" value="1"/>
</dbReference>
<dbReference type="Pfam" id="PF00149">
    <property type="entry name" value="Metallophos"/>
    <property type="match status" value="1"/>
</dbReference>